<evidence type="ECO:0000259" key="5">
    <source>
        <dbReference type="PROSITE" id="PS51123"/>
    </source>
</evidence>
<evidence type="ECO:0000256" key="3">
    <source>
        <dbReference type="ARBA" id="ARBA00023237"/>
    </source>
</evidence>
<dbReference type="PANTHER" id="PTHR30329">
    <property type="entry name" value="STATOR ELEMENT OF FLAGELLAR MOTOR COMPLEX"/>
    <property type="match status" value="1"/>
</dbReference>
<dbReference type="PRINTS" id="PR01021">
    <property type="entry name" value="OMPADOMAIN"/>
</dbReference>
<accession>A0A418WSH4</accession>
<dbReference type="PANTHER" id="PTHR30329:SF21">
    <property type="entry name" value="LIPOPROTEIN YIAD-RELATED"/>
    <property type="match status" value="1"/>
</dbReference>
<gene>
    <name evidence="6" type="ORF">D3876_03760</name>
</gene>
<dbReference type="CDD" id="cd07185">
    <property type="entry name" value="OmpA_C-like"/>
    <property type="match status" value="1"/>
</dbReference>
<evidence type="ECO:0000313" key="7">
    <source>
        <dbReference type="Proteomes" id="UP000286100"/>
    </source>
</evidence>
<dbReference type="SUPFAM" id="SSF103088">
    <property type="entry name" value="OmpA-like"/>
    <property type="match status" value="1"/>
</dbReference>
<name>A0A418WSH4_9SPHN</name>
<dbReference type="Proteomes" id="UP000286100">
    <property type="component" value="Unassembled WGS sequence"/>
</dbReference>
<dbReference type="Gene3D" id="3.30.1330.60">
    <property type="entry name" value="OmpA-like domain"/>
    <property type="match status" value="1"/>
</dbReference>
<dbReference type="AlphaFoldDB" id="A0A418WSH4"/>
<dbReference type="InterPro" id="IPR006664">
    <property type="entry name" value="OMP_bac"/>
</dbReference>
<evidence type="ECO:0000256" key="1">
    <source>
        <dbReference type="ARBA" id="ARBA00004442"/>
    </source>
</evidence>
<proteinExistence type="predicted"/>
<evidence type="ECO:0000256" key="4">
    <source>
        <dbReference type="PROSITE-ProRule" id="PRU00473"/>
    </source>
</evidence>
<sequence>MIVAAAALVPGQASAQVSPRSPLLDLDRAELRSQIDSRYQSAVQATQASEIKRSADSRFVWAAEAKVQCGIALGYLKSGTRDEASINKCDGFSTRMAQASAPAPVAAAPAPAPGCGVDPSVSVFFDWNADAPLAEAQATVQQMVASRASCGWTRLAVTGHADRSGSDDYNVGISTRRANNIAAMLENAGVAVSDMTVSGKGESELKIETADGVREPMNRRVEISAQ</sequence>
<keyword evidence="7" id="KW-1185">Reference proteome</keyword>
<keyword evidence="2 4" id="KW-0472">Membrane</keyword>
<dbReference type="Pfam" id="PF00691">
    <property type="entry name" value="OmpA"/>
    <property type="match status" value="1"/>
</dbReference>
<evidence type="ECO:0000256" key="2">
    <source>
        <dbReference type="ARBA" id="ARBA00023136"/>
    </source>
</evidence>
<dbReference type="OrthoDB" id="189250at2"/>
<dbReference type="InterPro" id="IPR006665">
    <property type="entry name" value="OmpA-like"/>
</dbReference>
<protein>
    <submittedName>
        <fullName evidence="6">OmpA family protein</fullName>
    </submittedName>
</protein>
<comment type="subcellular location">
    <subcellularLocation>
        <location evidence="1">Cell outer membrane</location>
    </subcellularLocation>
</comment>
<feature type="domain" description="OmpA-like" evidence="5">
    <location>
        <begin position="117"/>
        <end position="226"/>
    </location>
</feature>
<dbReference type="InterPro" id="IPR036737">
    <property type="entry name" value="OmpA-like_sf"/>
</dbReference>
<reference evidence="6 7" key="1">
    <citation type="submission" date="2018-09" db="EMBL/GenBank/DDBJ databases">
        <authorList>
            <person name="Zhu H."/>
        </authorList>
    </citation>
    <scope>NUCLEOTIDE SEQUENCE [LARGE SCALE GENOMIC DNA]</scope>
    <source>
        <strain evidence="6 7">K2R01-6</strain>
    </source>
</reference>
<dbReference type="GO" id="GO:0009279">
    <property type="term" value="C:cell outer membrane"/>
    <property type="evidence" value="ECO:0007669"/>
    <property type="project" value="UniProtKB-SubCell"/>
</dbReference>
<organism evidence="6 7">
    <name type="scientific">Sphingomonas cavernae</name>
    <dbReference type="NCBI Taxonomy" id="2320861"/>
    <lineage>
        <taxon>Bacteria</taxon>
        <taxon>Pseudomonadati</taxon>
        <taxon>Pseudomonadota</taxon>
        <taxon>Alphaproteobacteria</taxon>
        <taxon>Sphingomonadales</taxon>
        <taxon>Sphingomonadaceae</taxon>
        <taxon>Sphingomonas</taxon>
    </lineage>
</organism>
<dbReference type="InterPro" id="IPR050330">
    <property type="entry name" value="Bact_OuterMem_StrucFunc"/>
</dbReference>
<dbReference type="PROSITE" id="PS51123">
    <property type="entry name" value="OMPA_2"/>
    <property type="match status" value="1"/>
</dbReference>
<keyword evidence="3" id="KW-0998">Cell outer membrane</keyword>
<evidence type="ECO:0000313" key="6">
    <source>
        <dbReference type="EMBL" id="RJF94222.1"/>
    </source>
</evidence>
<comment type="caution">
    <text evidence="6">The sequence shown here is derived from an EMBL/GenBank/DDBJ whole genome shotgun (WGS) entry which is preliminary data.</text>
</comment>
<dbReference type="EMBL" id="QYUM01000002">
    <property type="protein sequence ID" value="RJF94222.1"/>
    <property type="molecule type" value="Genomic_DNA"/>
</dbReference>